<dbReference type="InterPro" id="IPR011009">
    <property type="entry name" value="Kinase-like_dom_sf"/>
</dbReference>
<gene>
    <name evidence="4" type="ORF">RMSM_07339</name>
</gene>
<accession>M5RK26</accession>
<evidence type="ECO:0000313" key="5">
    <source>
        <dbReference type="Proteomes" id="UP000011991"/>
    </source>
</evidence>
<dbReference type="Proteomes" id="UP000011991">
    <property type="component" value="Unassembled WGS sequence"/>
</dbReference>
<dbReference type="CDD" id="cd05121">
    <property type="entry name" value="ABC1_ADCK3-like"/>
    <property type="match status" value="1"/>
</dbReference>
<keyword evidence="2" id="KW-0812">Transmembrane</keyword>
<evidence type="ECO:0000313" key="4">
    <source>
        <dbReference type="EMBL" id="EMI15727.1"/>
    </source>
</evidence>
<keyword evidence="2" id="KW-1133">Transmembrane helix</keyword>
<feature type="transmembrane region" description="Helical" evidence="2">
    <location>
        <begin position="603"/>
        <end position="622"/>
    </location>
</feature>
<comment type="caution">
    <text evidence="4">The sequence shown here is derived from an EMBL/GenBank/DDBJ whole genome shotgun (WGS) entry which is preliminary data.</text>
</comment>
<name>M5RK26_9BACT</name>
<dbReference type="AlphaFoldDB" id="M5RK26"/>
<dbReference type="SUPFAM" id="SSF56112">
    <property type="entry name" value="Protein kinase-like (PK-like)"/>
    <property type="match status" value="1"/>
</dbReference>
<evidence type="ECO:0000256" key="2">
    <source>
        <dbReference type="SAM" id="Phobius"/>
    </source>
</evidence>
<dbReference type="PANTHER" id="PTHR10566:SF113">
    <property type="entry name" value="PROTEIN ACTIVITY OF BC1 COMPLEX KINASE 7, CHLOROPLASTIC"/>
    <property type="match status" value="1"/>
</dbReference>
<proteinExistence type="inferred from homology"/>
<dbReference type="Pfam" id="PF03109">
    <property type="entry name" value="ABC1"/>
    <property type="match status" value="1"/>
</dbReference>
<protein>
    <submittedName>
        <fullName evidence="4">Ubiquinone biosynthesis protein AarF</fullName>
    </submittedName>
</protein>
<evidence type="ECO:0000256" key="1">
    <source>
        <dbReference type="ARBA" id="ARBA00009670"/>
    </source>
</evidence>
<dbReference type="EMBL" id="ANOG01001044">
    <property type="protein sequence ID" value="EMI15727.1"/>
    <property type="molecule type" value="Genomic_DNA"/>
</dbReference>
<feature type="domain" description="ABC1 atypical kinase-like" evidence="3">
    <location>
        <begin position="173"/>
        <end position="422"/>
    </location>
</feature>
<dbReference type="PANTHER" id="PTHR10566">
    <property type="entry name" value="CHAPERONE-ACTIVITY OF BC1 COMPLEX CABC1 -RELATED"/>
    <property type="match status" value="1"/>
</dbReference>
<keyword evidence="4" id="KW-0830">Ubiquinone</keyword>
<keyword evidence="5" id="KW-1185">Reference proteome</keyword>
<dbReference type="InterPro" id="IPR004147">
    <property type="entry name" value="ABC1_dom"/>
</dbReference>
<reference evidence="4 5" key="1">
    <citation type="journal article" date="2013" name="Mar. Genomics">
        <title>Expression of sulfatases in Rhodopirellula baltica and the diversity of sulfatases in the genus Rhodopirellula.</title>
        <authorList>
            <person name="Wegner C.E."/>
            <person name="Richter-Heitmann T."/>
            <person name="Klindworth A."/>
            <person name="Klockow C."/>
            <person name="Richter M."/>
            <person name="Achstetter T."/>
            <person name="Glockner F.O."/>
            <person name="Harder J."/>
        </authorList>
    </citation>
    <scope>NUCLEOTIDE SEQUENCE [LARGE SCALE GENOMIC DNA]</scope>
    <source>
        <strain evidence="4 5">SM1</strain>
    </source>
</reference>
<sequence>MPATGEYYRSDSVFRQIGNVARRLRSSVFRFPPNRRKSSRLSLQHPAESAAHRLRCYDFVCAAAFFACLPNVTDHTQMDLIDVPQFVRNADRFREVVSVLAKHGLADWLSNIPIPWLNRIRGHHDDDELTTEQRIRVAMTELGTTFIKLGQVLSTRPDLVGNPLANELAQLRANTPADEANVVVAMIESELGATIDTLFAEFEPAAMASASIGQVHRATLHDGELVVVKVQHAGIERRIVNDLEIMTKLAEIAEQQSTRLRQYRPVHTMREFQRTLMKELNFDRELRNMEQFRRNFANDPTIRIAKAYPNLSSRRVLTMERFEGISLSDQSKLEASGIDLDEIARRGASVFVEMIFRDGFYHADPHPGNLMLLANQAAENAEPVEIGILDCGMVGRIDNELREHLELGLIAAVGQDAAKITDVVASVGEIPIGFDEPALMSSIQELIDEYAHQSLGEFDLSGFLHEIVEIIREHRIYLPAKVAMLLKVLVMLEGTAHQLSPSFCLAELIEPYGKRAMLRRFSPKKVYARLKSNVDDWERLISVLPKDAADILHNFKRGKFDVHLQHRRLEPIVNRLVLGILTAALFMGSASLCSSLVPPLLLGISVPGFIGCAVAVVMGYGITRSIRRSHRVGEDD</sequence>
<evidence type="ECO:0000259" key="3">
    <source>
        <dbReference type="Pfam" id="PF03109"/>
    </source>
</evidence>
<comment type="similarity">
    <text evidence="1">Belongs to the protein kinase superfamily. ADCK protein kinase family.</text>
</comment>
<keyword evidence="2" id="KW-0472">Membrane</keyword>
<dbReference type="InterPro" id="IPR050154">
    <property type="entry name" value="UbiB_kinase"/>
</dbReference>
<organism evidence="4 5">
    <name type="scientific">Rhodopirellula maiorica SM1</name>
    <dbReference type="NCBI Taxonomy" id="1265738"/>
    <lineage>
        <taxon>Bacteria</taxon>
        <taxon>Pseudomonadati</taxon>
        <taxon>Planctomycetota</taxon>
        <taxon>Planctomycetia</taxon>
        <taxon>Pirellulales</taxon>
        <taxon>Pirellulaceae</taxon>
        <taxon>Novipirellula</taxon>
    </lineage>
</organism>
<dbReference type="PATRIC" id="fig|1265738.3.peg.7321"/>